<dbReference type="EMBL" id="JABSTU010000007">
    <property type="protein sequence ID" value="KAH8024766.1"/>
    <property type="molecule type" value="Genomic_DNA"/>
</dbReference>
<dbReference type="InterPro" id="IPR036179">
    <property type="entry name" value="Ig-like_dom_sf"/>
</dbReference>
<evidence type="ECO:0000256" key="1">
    <source>
        <dbReference type="ARBA" id="ARBA00011360"/>
    </source>
</evidence>
<protein>
    <recommendedName>
        <fullName evidence="2">Platelet-derived growth factor receptor-like protein</fullName>
    </recommendedName>
</protein>
<dbReference type="PANTHER" id="PTHR15360">
    <property type="entry name" value="PLATELET-DERIVED GROWTH FACTOR RECEPTOR LIKE"/>
    <property type="match status" value="1"/>
</dbReference>
<reference evidence="5" key="1">
    <citation type="journal article" date="2020" name="Cell">
        <title>Large-Scale Comparative Analyses of Tick Genomes Elucidate Their Genetic Diversity and Vector Capacities.</title>
        <authorList>
            <consortium name="Tick Genome and Microbiome Consortium (TIGMIC)"/>
            <person name="Jia N."/>
            <person name="Wang J."/>
            <person name="Shi W."/>
            <person name="Du L."/>
            <person name="Sun Y."/>
            <person name="Zhan W."/>
            <person name="Jiang J.F."/>
            <person name="Wang Q."/>
            <person name="Zhang B."/>
            <person name="Ji P."/>
            <person name="Bell-Sakyi L."/>
            <person name="Cui X.M."/>
            <person name="Yuan T.T."/>
            <person name="Jiang B.G."/>
            <person name="Yang W.F."/>
            <person name="Lam T.T."/>
            <person name="Chang Q.C."/>
            <person name="Ding S.J."/>
            <person name="Wang X.J."/>
            <person name="Zhu J.G."/>
            <person name="Ruan X.D."/>
            <person name="Zhao L."/>
            <person name="Wei J.T."/>
            <person name="Ye R.Z."/>
            <person name="Que T.C."/>
            <person name="Du C.H."/>
            <person name="Zhou Y.H."/>
            <person name="Cheng J.X."/>
            <person name="Dai P.F."/>
            <person name="Guo W.B."/>
            <person name="Han X.H."/>
            <person name="Huang E.J."/>
            <person name="Li L.F."/>
            <person name="Wei W."/>
            <person name="Gao Y.C."/>
            <person name="Liu J.Z."/>
            <person name="Shao H.Z."/>
            <person name="Wang X."/>
            <person name="Wang C.C."/>
            <person name="Yang T.C."/>
            <person name="Huo Q.B."/>
            <person name="Li W."/>
            <person name="Chen H.Y."/>
            <person name="Chen S.E."/>
            <person name="Zhou L.G."/>
            <person name="Ni X.B."/>
            <person name="Tian J.H."/>
            <person name="Sheng Y."/>
            <person name="Liu T."/>
            <person name="Pan Y.S."/>
            <person name="Xia L.Y."/>
            <person name="Li J."/>
            <person name="Zhao F."/>
            <person name="Cao W.C."/>
        </authorList>
    </citation>
    <scope>NUCLEOTIDE SEQUENCE</scope>
    <source>
        <strain evidence="5">Rmic-2018</strain>
    </source>
</reference>
<dbReference type="InterPro" id="IPR042495">
    <property type="entry name" value="PDGFRL"/>
</dbReference>
<accession>A0A9J6DS14</accession>
<dbReference type="Proteomes" id="UP000821866">
    <property type="component" value="Unassembled WGS sequence"/>
</dbReference>
<organism evidence="5 6">
    <name type="scientific">Rhipicephalus microplus</name>
    <name type="common">Cattle tick</name>
    <name type="synonym">Boophilus microplus</name>
    <dbReference type="NCBI Taxonomy" id="6941"/>
    <lineage>
        <taxon>Eukaryota</taxon>
        <taxon>Metazoa</taxon>
        <taxon>Ecdysozoa</taxon>
        <taxon>Arthropoda</taxon>
        <taxon>Chelicerata</taxon>
        <taxon>Arachnida</taxon>
        <taxon>Acari</taxon>
        <taxon>Parasitiformes</taxon>
        <taxon>Ixodida</taxon>
        <taxon>Ixodoidea</taxon>
        <taxon>Ixodidae</taxon>
        <taxon>Rhipicephalinae</taxon>
        <taxon>Rhipicephalus</taxon>
        <taxon>Boophilus</taxon>
    </lineage>
</organism>
<dbReference type="InterPro" id="IPR003598">
    <property type="entry name" value="Ig_sub2"/>
</dbReference>
<dbReference type="InterPro" id="IPR007110">
    <property type="entry name" value="Ig-like_dom"/>
</dbReference>
<dbReference type="InterPro" id="IPR013151">
    <property type="entry name" value="Immunoglobulin_dom"/>
</dbReference>
<name>A0A9J6DS14_RHIMP</name>
<feature type="domain" description="Ig-like" evidence="4">
    <location>
        <begin position="218"/>
        <end position="322"/>
    </location>
</feature>
<dbReference type="SUPFAM" id="SSF48726">
    <property type="entry name" value="Immunoglobulin"/>
    <property type="match status" value="3"/>
</dbReference>
<dbReference type="Pfam" id="PF00047">
    <property type="entry name" value="ig"/>
    <property type="match status" value="2"/>
</dbReference>
<feature type="compositionally biased region" description="Polar residues" evidence="3">
    <location>
        <begin position="1"/>
        <end position="11"/>
    </location>
</feature>
<dbReference type="AlphaFoldDB" id="A0A9J6DS14"/>
<dbReference type="Gene3D" id="2.60.40.10">
    <property type="entry name" value="Immunoglobulins"/>
    <property type="match status" value="5"/>
</dbReference>
<evidence type="ECO:0000256" key="2">
    <source>
        <dbReference type="ARBA" id="ARBA00019671"/>
    </source>
</evidence>
<proteinExistence type="predicted"/>
<reference evidence="5" key="2">
    <citation type="submission" date="2021-09" db="EMBL/GenBank/DDBJ databases">
        <authorList>
            <person name="Jia N."/>
            <person name="Wang J."/>
            <person name="Shi W."/>
            <person name="Du L."/>
            <person name="Sun Y."/>
            <person name="Zhan W."/>
            <person name="Jiang J."/>
            <person name="Wang Q."/>
            <person name="Zhang B."/>
            <person name="Ji P."/>
            <person name="Sakyi L.B."/>
            <person name="Cui X."/>
            <person name="Yuan T."/>
            <person name="Jiang B."/>
            <person name="Yang W."/>
            <person name="Lam T.T.-Y."/>
            <person name="Chang Q."/>
            <person name="Ding S."/>
            <person name="Wang X."/>
            <person name="Zhu J."/>
            <person name="Ruan X."/>
            <person name="Zhao L."/>
            <person name="Wei J."/>
            <person name="Que T."/>
            <person name="Du C."/>
            <person name="Cheng J."/>
            <person name="Dai P."/>
            <person name="Han X."/>
            <person name="Huang E."/>
            <person name="Gao Y."/>
            <person name="Liu J."/>
            <person name="Shao H."/>
            <person name="Ye R."/>
            <person name="Li L."/>
            <person name="Wei W."/>
            <person name="Wang X."/>
            <person name="Wang C."/>
            <person name="Huo Q."/>
            <person name="Li W."/>
            <person name="Guo W."/>
            <person name="Chen H."/>
            <person name="Chen S."/>
            <person name="Zhou L."/>
            <person name="Zhou L."/>
            <person name="Ni X."/>
            <person name="Tian J."/>
            <person name="Zhou Y."/>
            <person name="Sheng Y."/>
            <person name="Liu T."/>
            <person name="Pan Y."/>
            <person name="Xia L."/>
            <person name="Li J."/>
            <person name="Zhao F."/>
            <person name="Cao W."/>
        </authorList>
    </citation>
    <scope>NUCLEOTIDE SEQUENCE</scope>
    <source>
        <strain evidence="5">Rmic-2018</strain>
        <tissue evidence="5">Larvae</tissue>
    </source>
</reference>
<evidence type="ECO:0000313" key="6">
    <source>
        <dbReference type="Proteomes" id="UP000821866"/>
    </source>
</evidence>
<dbReference type="InterPro" id="IPR013783">
    <property type="entry name" value="Ig-like_fold"/>
</dbReference>
<feature type="domain" description="Ig-like" evidence="4">
    <location>
        <begin position="674"/>
        <end position="757"/>
    </location>
</feature>
<evidence type="ECO:0000313" key="5">
    <source>
        <dbReference type="EMBL" id="KAH8024766.1"/>
    </source>
</evidence>
<dbReference type="VEuPathDB" id="VectorBase:LOC119169507"/>
<sequence length="774" mass="87238">MSERSSFTPESNEGADEVSASDPPRRTIVTLLCASFHPSRFCFEDNVSLRSSIYYEEVDGIRPFKSVFELNSSDVMDLGRYTCYYNGTTDLTNAGNATSVYVFVNDDYYLFQPDKDMGQLKFVTARPGEQTVVPCLPTHSGARVQLWKDGGLGEDETEEVALERQYVEFDPMRGFVIYYPHSYFSGHFICNGTVPGRVYNDSSMAVDFHYRRPVQTAPDVTISKENNFHPVLNDSFTLNCTVTFEERVMLFMSWDYPNKNSSRIKETKPIRHNKTFGRDHFMLYIVTSQLTVRDVQRSDEGLYTCSCTYDGGKKRNQSVFVSVYESERLAHVKLATDLDTSDSLVFPEGGSFKLVVTVQAHPSFAETLFWWDKDGAPLEKTLLSLGLLATFAPFSFFTFASFYFSPFRLLTACFNIHPGLIDFLSRHSLILHDLKDRLLSFRTAQTKPVVAVVNNTEFYANGSDYTLVCMVKGSSPLNASWEWHECVEPRDCDDLGSVFDHLAANSSHKNAGTPPGPLVSSTEGQRHRNLTLRLSAHQTGLYRCVAQNSQGSGFSVTRFYVTDARNGFEVIASDVIPVDQDRVTLSCLASQFKYEGLTWKWKPKGSSQLFSLIPNGDLDVKMLSTAFSNNLTLHFNHISKNQSGEYQCFGSVRGGGARRHIEFIKVVVRDMRPPEFSKTNLHNDVLSYIDLQCTATGLPEPSISWLKNGKPLNMSGMDCLDEGRWIVKRKMTPQDSGFYQCRAENRAGVIYANTTINVASGTYTHYVYTGRPPR</sequence>
<evidence type="ECO:0000256" key="3">
    <source>
        <dbReference type="SAM" id="MobiDB-lite"/>
    </source>
</evidence>
<dbReference type="Pfam" id="PF07679">
    <property type="entry name" value="I-set"/>
    <property type="match status" value="1"/>
</dbReference>
<feature type="domain" description="Ig-like" evidence="4">
    <location>
        <begin position="448"/>
        <end position="562"/>
    </location>
</feature>
<dbReference type="InterPro" id="IPR013098">
    <property type="entry name" value="Ig_I-set"/>
</dbReference>
<feature type="region of interest" description="Disordered" evidence="3">
    <location>
        <begin position="1"/>
        <end position="22"/>
    </location>
</feature>
<dbReference type="SMART" id="SM00409">
    <property type="entry name" value="IG"/>
    <property type="match status" value="5"/>
</dbReference>
<gene>
    <name evidence="5" type="ORF">HPB51_001180</name>
</gene>
<dbReference type="PANTHER" id="PTHR15360:SF4">
    <property type="entry name" value="PROTEIN KINASE DOMAIN-CONTAINING PROTEIN"/>
    <property type="match status" value="1"/>
</dbReference>
<dbReference type="InterPro" id="IPR003599">
    <property type="entry name" value="Ig_sub"/>
</dbReference>
<keyword evidence="6" id="KW-1185">Reference proteome</keyword>
<comment type="caution">
    <text evidence="5">The sequence shown here is derived from an EMBL/GenBank/DDBJ whole genome shotgun (WGS) entry which is preliminary data.</text>
</comment>
<evidence type="ECO:0000259" key="4">
    <source>
        <dbReference type="PROSITE" id="PS50835"/>
    </source>
</evidence>
<dbReference type="SMART" id="SM00408">
    <property type="entry name" value="IGc2"/>
    <property type="match status" value="3"/>
</dbReference>
<comment type="subunit">
    <text evidence="1">Forms a complex composed of PDGFRL, TNK2 and GRB2.</text>
</comment>
<feature type="domain" description="Ig-like" evidence="4">
    <location>
        <begin position="581"/>
        <end position="648"/>
    </location>
</feature>
<dbReference type="PROSITE" id="PS50835">
    <property type="entry name" value="IG_LIKE"/>
    <property type="match status" value="4"/>
</dbReference>